<keyword evidence="1" id="KW-0472">Membrane</keyword>
<accession>A0A7J6LJS3</accession>
<comment type="caution">
    <text evidence="2">The sequence shown here is derived from an EMBL/GenBank/DDBJ whole genome shotgun (WGS) entry which is preliminary data.</text>
</comment>
<dbReference type="AlphaFoldDB" id="A0A7J6LJS3"/>
<evidence type="ECO:0000256" key="1">
    <source>
        <dbReference type="SAM" id="Phobius"/>
    </source>
</evidence>
<feature type="transmembrane region" description="Helical" evidence="1">
    <location>
        <begin position="12"/>
        <end position="28"/>
    </location>
</feature>
<name>A0A7J6LJS3_PEROL</name>
<dbReference type="InterPro" id="IPR029063">
    <property type="entry name" value="SAM-dependent_MTases_sf"/>
</dbReference>
<keyword evidence="1" id="KW-1133">Transmembrane helix</keyword>
<evidence type="ECO:0000313" key="2">
    <source>
        <dbReference type="EMBL" id="KAF4659539.1"/>
    </source>
</evidence>
<reference evidence="2 3" key="1">
    <citation type="submission" date="2020-04" db="EMBL/GenBank/DDBJ databases">
        <title>Perkinsus olseni comparative genomics.</title>
        <authorList>
            <person name="Bogema D.R."/>
        </authorList>
    </citation>
    <scope>NUCLEOTIDE SEQUENCE [LARGE SCALE GENOMIC DNA]</scope>
    <source>
        <strain evidence="2">ATCC PRA-179</strain>
    </source>
</reference>
<keyword evidence="1" id="KW-0812">Transmembrane</keyword>
<evidence type="ECO:0000313" key="3">
    <source>
        <dbReference type="Proteomes" id="UP000570595"/>
    </source>
</evidence>
<protein>
    <recommendedName>
        <fullName evidence="4">Methyltransferase FkbM domain-containing protein</fullName>
    </recommendedName>
</protein>
<dbReference type="SUPFAM" id="SSF53335">
    <property type="entry name" value="S-adenosyl-L-methionine-dependent methyltransferases"/>
    <property type="match status" value="1"/>
</dbReference>
<sequence>MSGGPSTTVSPLTLILSVIAGLYVIWNYRAPTWSAVLREPPLNLTSSVSSTVEAEDTLEECSRRALIGPSGEADGPRGKKVYIDLGANDGSSLKYFFTEFAPDKLGEPSVSLSEWEAYLFDLNPLWKDDLRARCASFIDLARCEVILAGAWNSTKTIGYFHDLTVHDRADRKDAEARKDRSVGTSLYDRQSMERKEGEWKTDGCVVDFIGWVRRVVLNDHRQQVFLKVDIEGAEYTVVRELLDSGVLKGRVKWVAIEWHGKIVRKIKGFDHKARQEAIINDLKAQGVEYIQWGF</sequence>
<dbReference type="Proteomes" id="UP000570595">
    <property type="component" value="Unassembled WGS sequence"/>
</dbReference>
<gene>
    <name evidence="2" type="ORF">FOZ61_004668</name>
</gene>
<proteinExistence type="predicted"/>
<dbReference type="OrthoDB" id="436492at2759"/>
<dbReference type="Gene3D" id="3.40.50.150">
    <property type="entry name" value="Vaccinia Virus protein VP39"/>
    <property type="match status" value="1"/>
</dbReference>
<dbReference type="EMBL" id="JABAHT010000264">
    <property type="protein sequence ID" value="KAF4659539.1"/>
    <property type="molecule type" value="Genomic_DNA"/>
</dbReference>
<evidence type="ECO:0008006" key="4">
    <source>
        <dbReference type="Google" id="ProtNLM"/>
    </source>
</evidence>
<organism evidence="2 3">
    <name type="scientific">Perkinsus olseni</name>
    <name type="common">Perkinsus atlanticus</name>
    <dbReference type="NCBI Taxonomy" id="32597"/>
    <lineage>
        <taxon>Eukaryota</taxon>
        <taxon>Sar</taxon>
        <taxon>Alveolata</taxon>
        <taxon>Perkinsozoa</taxon>
        <taxon>Perkinsea</taxon>
        <taxon>Perkinsida</taxon>
        <taxon>Perkinsidae</taxon>
        <taxon>Perkinsus</taxon>
    </lineage>
</organism>